<comment type="caution">
    <text evidence="2">The sequence shown here is derived from an EMBL/GenBank/DDBJ whole genome shotgun (WGS) entry which is preliminary data.</text>
</comment>
<dbReference type="RefSeq" id="WP_179444551.1">
    <property type="nucleotide sequence ID" value="NZ_JACBZS010000001.1"/>
</dbReference>
<evidence type="ECO:0000313" key="2">
    <source>
        <dbReference type="EMBL" id="NYI70612.1"/>
    </source>
</evidence>
<feature type="region of interest" description="Disordered" evidence="1">
    <location>
        <begin position="1"/>
        <end position="37"/>
    </location>
</feature>
<evidence type="ECO:0000313" key="3">
    <source>
        <dbReference type="Proteomes" id="UP000527616"/>
    </source>
</evidence>
<proteinExistence type="predicted"/>
<keyword evidence="3" id="KW-1185">Reference proteome</keyword>
<evidence type="ECO:0000256" key="1">
    <source>
        <dbReference type="SAM" id="MobiDB-lite"/>
    </source>
</evidence>
<name>A0A7Z0IKM7_9ACTN</name>
<dbReference type="AlphaFoldDB" id="A0A7Z0IKM7"/>
<dbReference type="EMBL" id="JACBZS010000001">
    <property type="protein sequence ID" value="NYI70612.1"/>
    <property type="molecule type" value="Genomic_DNA"/>
</dbReference>
<protein>
    <submittedName>
        <fullName evidence="2">Uncharacterized protein</fullName>
    </submittedName>
</protein>
<sequence>MEPEPLTAARSAGWGSDVEAAGDPARARTPRAATAPEGYPAVSGRVAYLDLPDGAVGVAALVKVRDGDGARWELQATAVEDHELLGALRVQAAILEDRLRRDG</sequence>
<reference evidence="2 3" key="1">
    <citation type="submission" date="2020-07" db="EMBL/GenBank/DDBJ databases">
        <title>Sequencing the genomes of 1000 actinobacteria strains.</title>
        <authorList>
            <person name="Klenk H.-P."/>
        </authorList>
    </citation>
    <scope>NUCLEOTIDE SEQUENCE [LARGE SCALE GENOMIC DNA]</scope>
    <source>
        <strain evidence="2 3">DSM 103164</strain>
    </source>
</reference>
<gene>
    <name evidence="2" type="ORF">GGQ54_001172</name>
</gene>
<organism evidence="2 3">
    <name type="scientific">Naumannella cuiyingiana</name>
    <dbReference type="NCBI Taxonomy" id="1347891"/>
    <lineage>
        <taxon>Bacteria</taxon>
        <taxon>Bacillati</taxon>
        <taxon>Actinomycetota</taxon>
        <taxon>Actinomycetes</taxon>
        <taxon>Propionibacteriales</taxon>
        <taxon>Propionibacteriaceae</taxon>
        <taxon>Naumannella</taxon>
    </lineage>
</organism>
<accession>A0A7Z0IKM7</accession>
<dbReference type="Proteomes" id="UP000527616">
    <property type="component" value="Unassembled WGS sequence"/>
</dbReference>